<organism evidence="3 4">
    <name type="scientific">Scylla paramamosain</name>
    <name type="common">Mud crab</name>
    <dbReference type="NCBI Taxonomy" id="85552"/>
    <lineage>
        <taxon>Eukaryota</taxon>
        <taxon>Metazoa</taxon>
        <taxon>Ecdysozoa</taxon>
        <taxon>Arthropoda</taxon>
        <taxon>Crustacea</taxon>
        <taxon>Multicrustacea</taxon>
        <taxon>Malacostraca</taxon>
        <taxon>Eumalacostraca</taxon>
        <taxon>Eucarida</taxon>
        <taxon>Decapoda</taxon>
        <taxon>Pleocyemata</taxon>
        <taxon>Brachyura</taxon>
        <taxon>Eubrachyura</taxon>
        <taxon>Portunoidea</taxon>
        <taxon>Portunidae</taxon>
        <taxon>Portuninae</taxon>
        <taxon>Scylla</taxon>
    </lineage>
</organism>
<feature type="transmembrane region" description="Helical" evidence="2">
    <location>
        <begin position="338"/>
        <end position="358"/>
    </location>
</feature>
<feature type="transmembrane region" description="Helical" evidence="2">
    <location>
        <begin position="418"/>
        <end position="436"/>
    </location>
</feature>
<feature type="transmembrane region" description="Helical" evidence="2">
    <location>
        <begin position="308"/>
        <end position="326"/>
    </location>
</feature>
<keyword evidence="4" id="KW-1185">Reference proteome</keyword>
<feature type="region of interest" description="Disordered" evidence="1">
    <location>
        <begin position="58"/>
        <end position="82"/>
    </location>
</feature>
<sequence length="604" mass="64931">MARGSRRGPRREETLGARSCVVQAPPRTRSQALRENQEIEIQHTITYKKENGYVSGYVKDVSKTPSPTRDGSPDSAISSNSSKWSVSSNISIMGRLSVCGDSESVTALSPVVEEAARGSNGSVNPNTVKWVNNIVTERTRAATPLIRTSAAANGSLMRHTGSLVAESSNVMEGHFLNKAKMVYVNSGFTSELVVHLYIIASCASSASTKAELEKIESVTPVSHLLPLHPVALQVAAWFVIGSLYDLISPRTALLLPEVVVLLLHLMHYSSFGKLCSHFHSYMSSIKMGLLGSHLLAVHLGYRHNLAGMLSRVSLCYGLCTTLFPAVARMVSQHLGNSINYQLLTLLSLLSIISTLSILGSNTPTISGLLPIVSGRLSWVNLIGCLTMKFAVTVLASSLLPWLDALLRDNSEKMGLPEVVTSGLLCTPAVIVPFLLLCTTIPTAISAMAFLLTLFYLFMILVGVSESYTLVLLIPMCGLMGVIQNLVLASLLTTSLHYPGFLLASNLALHTATRYYIPSLIAQLLPLSVGVNSLTALNPTLIVLYLGSLGVLHSAAKMVLTGGARLTLGLVQVGAHFVGSPQQGQHWMVGLEVIHHNDKLFQDKT</sequence>
<feature type="transmembrane region" description="Helical" evidence="2">
    <location>
        <begin position="443"/>
        <end position="463"/>
    </location>
</feature>
<proteinExistence type="predicted"/>
<feature type="transmembrane region" description="Helical" evidence="2">
    <location>
        <begin position="469"/>
        <end position="490"/>
    </location>
</feature>
<protein>
    <submittedName>
        <fullName evidence="3">Uncharacterized protein</fullName>
    </submittedName>
</protein>
<gene>
    <name evidence="3" type="ORF">O3P69_008348</name>
</gene>
<dbReference type="AlphaFoldDB" id="A0AAW0SJ61"/>
<evidence type="ECO:0000313" key="3">
    <source>
        <dbReference type="EMBL" id="KAK8375440.1"/>
    </source>
</evidence>
<feature type="transmembrane region" description="Helical" evidence="2">
    <location>
        <begin position="378"/>
        <end position="398"/>
    </location>
</feature>
<keyword evidence="2" id="KW-0812">Transmembrane</keyword>
<dbReference type="EMBL" id="JARAKH010000049">
    <property type="protein sequence ID" value="KAK8375440.1"/>
    <property type="molecule type" value="Genomic_DNA"/>
</dbReference>
<name>A0AAW0SJ61_SCYPA</name>
<keyword evidence="2" id="KW-0472">Membrane</keyword>
<dbReference type="Proteomes" id="UP001487740">
    <property type="component" value="Unassembled WGS sequence"/>
</dbReference>
<evidence type="ECO:0000313" key="4">
    <source>
        <dbReference type="Proteomes" id="UP001487740"/>
    </source>
</evidence>
<feature type="transmembrane region" description="Helical" evidence="2">
    <location>
        <begin position="536"/>
        <end position="555"/>
    </location>
</feature>
<keyword evidence="2" id="KW-1133">Transmembrane helix</keyword>
<comment type="caution">
    <text evidence="3">The sequence shown here is derived from an EMBL/GenBank/DDBJ whole genome shotgun (WGS) entry which is preliminary data.</text>
</comment>
<evidence type="ECO:0000256" key="1">
    <source>
        <dbReference type="SAM" id="MobiDB-lite"/>
    </source>
</evidence>
<reference evidence="3 4" key="1">
    <citation type="submission" date="2023-03" db="EMBL/GenBank/DDBJ databases">
        <title>High-quality genome of Scylla paramamosain provides insights in environmental adaptation.</title>
        <authorList>
            <person name="Zhang L."/>
        </authorList>
    </citation>
    <scope>NUCLEOTIDE SEQUENCE [LARGE SCALE GENOMIC DNA]</scope>
    <source>
        <strain evidence="3">LZ_2023a</strain>
        <tissue evidence="3">Muscle</tissue>
    </source>
</reference>
<accession>A0AAW0SJ61</accession>
<evidence type="ECO:0000256" key="2">
    <source>
        <dbReference type="SAM" id="Phobius"/>
    </source>
</evidence>